<gene>
    <name evidence="1" type="ORF">MM415B02574_0010</name>
</gene>
<organism evidence="1">
    <name type="scientific">viral metagenome</name>
    <dbReference type="NCBI Taxonomy" id="1070528"/>
    <lineage>
        <taxon>unclassified sequences</taxon>
        <taxon>metagenomes</taxon>
        <taxon>organismal metagenomes</taxon>
    </lineage>
</organism>
<accession>A0A6M3L4W5</accession>
<name>A0A6M3L4W5_9ZZZZ</name>
<dbReference type="EMBL" id="MT142838">
    <property type="protein sequence ID" value="QJA89319.1"/>
    <property type="molecule type" value="Genomic_DNA"/>
</dbReference>
<dbReference type="AlphaFoldDB" id="A0A6M3L4W5"/>
<protein>
    <submittedName>
        <fullName evidence="1">Uncharacterized protein</fullName>
    </submittedName>
</protein>
<evidence type="ECO:0000313" key="1">
    <source>
        <dbReference type="EMBL" id="QJA89319.1"/>
    </source>
</evidence>
<sequence>MDKERFNWILKAIDFDKLTDWEEGFLQDCDYRIKRRELTDKEEEIVERIFRERQ</sequence>
<proteinExistence type="predicted"/>
<reference evidence="1" key="1">
    <citation type="submission" date="2020-03" db="EMBL/GenBank/DDBJ databases">
        <title>The deep terrestrial virosphere.</title>
        <authorList>
            <person name="Holmfeldt K."/>
            <person name="Nilsson E."/>
            <person name="Simone D."/>
            <person name="Lopez-Fernandez M."/>
            <person name="Wu X."/>
            <person name="de Brujin I."/>
            <person name="Lundin D."/>
            <person name="Andersson A."/>
            <person name="Bertilsson S."/>
            <person name="Dopson M."/>
        </authorList>
    </citation>
    <scope>NUCLEOTIDE SEQUENCE</scope>
    <source>
        <strain evidence="1">MM415B02574</strain>
    </source>
</reference>